<evidence type="ECO:0000256" key="5">
    <source>
        <dbReference type="ARBA" id="ARBA00022723"/>
    </source>
</evidence>
<evidence type="ECO:0000256" key="3">
    <source>
        <dbReference type="ARBA" id="ARBA00022552"/>
    </source>
</evidence>
<keyword evidence="6 9" id="KW-0255">Endonuclease</keyword>
<dbReference type="Pfam" id="PF02130">
    <property type="entry name" value="YbeY"/>
    <property type="match status" value="1"/>
</dbReference>
<evidence type="ECO:0000256" key="2">
    <source>
        <dbReference type="ARBA" id="ARBA00022517"/>
    </source>
</evidence>
<evidence type="ECO:0000313" key="11">
    <source>
        <dbReference type="Proteomes" id="UP001223586"/>
    </source>
</evidence>
<evidence type="ECO:0000256" key="4">
    <source>
        <dbReference type="ARBA" id="ARBA00022722"/>
    </source>
</evidence>
<reference evidence="10 11" key="1">
    <citation type="submission" date="2023-07" db="EMBL/GenBank/DDBJ databases">
        <title>Genomic Encyclopedia of Type Strains, Phase IV (KMG-IV): sequencing the most valuable type-strain genomes for metagenomic binning, comparative biology and taxonomic classification.</title>
        <authorList>
            <person name="Goeker M."/>
        </authorList>
    </citation>
    <scope>NUCLEOTIDE SEQUENCE [LARGE SCALE GENOMIC DNA]</scope>
    <source>
        <strain evidence="10 11">DSM 23837</strain>
    </source>
</reference>
<evidence type="ECO:0000256" key="1">
    <source>
        <dbReference type="ARBA" id="ARBA00010875"/>
    </source>
</evidence>
<dbReference type="Gene3D" id="3.40.390.30">
    <property type="entry name" value="Metalloproteases ('zincins'), catalytic domain"/>
    <property type="match status" value="1"/>
</dbReference>
<evidence type="ECO:0000256" key="7">
    <source>
        <dbReference type="ARBA" id="ARBA00022801"/>
    </source>
</evidence>
<dbReference type="PANTHER" id="PTHR46986">
    <property type="entry name" value="ENDORIBONUCLEASE YBEY, CHLOROPLASTIC"/>
    <property type="match status" value="1"/>
</dbReference>
<dbReference type="InterPro" id="IPR023091">
    <property type="entry name" value="MetalPrtase_cat_dom_sf_prd"/>
</dbReference>
<dbReference type="PROSITE" id="PS01306">
    <property type="entry name" value="UPF0054"/>
    <property type="match status" value="1"/>
</dbReference>
<evidence type="ECO:0000313" key="10">
    <source>
        <dbReference type="EMBL" id="MDQ0174179.1"/>
    </source>
</evidence>
<keyword evidence="5 9" id="KW-0479">Metal-binding</keyword>
<accession>A0ABT9WLS6</accession>
<dbReference type="EMBL" id="JAUSTT010000001">
    <property type="protein sequence ID" value="MDQ0174179.1"/>
    <property type="molecule type" value="Genomic_DNA"/>
</dbReference>
<comment type="cofactor">
    <cofactor evidence="9">
        <name>Zn(2+)</name>
        <dbReference type="ChEBI" id="CHEBI:29105"/>
    </cofactor>
    <text evidence="9">Binds 1 zinc ion.</text>
</comment>
<evidence type="ECO:0000256" key="6">
    <source>
        <dbReference type="ARBA" id="ARBA00022759"/>
    </source>
</evidence>
<keyword evidence="7 9" id="KW-0378">Hydrolase</keyword>
<dbReference type="EC" id="3.1.-.-" evidence="9"/>
<dbReference type="PANTHER" id="PTHR46986:SF1">
    <property type="entry name" value="ENDORIBONUCLEASE YBEY, CHLOROPLASTIC"/>
    <property type="match status" value="1"/>
</dbReference>
<comment type="caution">
    <text evidence="10">The sequence shown here is derived from an EMBL/GenBank/DDBJ whole genome shotgun (WGS) entry which is preliminary data.</text>
</comment>
<proteinExistence type="inferred from homology"/>
<keyword evidence="11" id="KW-1185">Reference proteome</keyword>
<comment type="similarity">
    <text evidence="1 9">Belongs to the endoribonuclease YbeY family.</text>
</comment>
<evidence type="ECO:0000256" key="8">
    <source>
        <dbReference type="ARBA" id="ARBA00022833"/>
    </source>
</evidence>
<dbReference type="Proteomes" id="UP001223586">
    <property type="component" value="Unassembled WGS sequence"/>
</dbReference>
<feature type="binding site" evidence="9">
    <location>
        <position position="132"/>
    </location>
    <ligand>
        <name>Zn(2+)</name>
        <dbReference type="ChEBI" id="CHEBI:29105"/>
        <note>catalytic</note>
    </ligand>
</feature>
<evidence type="ECO:0000256" key="9">
    <source>
        <dbReference type="HAMAP-Rule" id="MF_00009"/>
    </source>
</evidence>
<keyword evidence="2 9" id="KW-0690">Ribosome biogenesis</keyword>
<comment type="function">
    <text evidence="9">Single strand-specific metallo-endoribonuclease involved in late-stage 70S ribosome quality control and in maturation of the 3' terminus of the 16S rRNA.</text>
</comment>
<dbReference type="HAMAP" id="MF_00009">
    <property type="entry name" value="Endoribonucl_YbeY"/>
    <property type="match status" value="1"/>
</dbReference>
<keyword evidence="4 9" id="KW-0540">Nuclease</keyword>
<gene>
    <name evidence="9" type="primary">ybeY</name>
    <name evidence="10" type="ORF">J2S08_000010</name>
</gene>
<feature type="binding site" evidence="9">
    <location>
        <position position="122"/>
    </location>
    <ligand>
        <name>Zn(2+)</name>
        <dbReference type="ChEBI" id="CHEBI:29105"/>
        <note>catalytic</note>
    </ligand>
</feature>
<keyword evidence="9" id="KW-0963">Cytoplasm</keyword>
<keyword evidence="8 9" id="KW-0862">Zinc</keyword>
<name>A0ABT9WLS6_9BACI</name>
<keyword evidence="3 9" id="KW-0698">rRNA processing</keyword>
<feature type="binding site" evidence="9">
    <location>
        <position position="126"/>
    </location>
    <ligand>
        <name>Zn(2+)</name>
        <dbReference type="ChEBI" id="CHEBI:29105"/>
        <note>catalytic</note>
    </ligand>
</feature>
<dbReference type="SUPFAM" id="SSF55486">
    <property type="entry name" value="Metalloproteases ('zincins'), catalytic domain"/>
    <property type="match status" value="1"/>
</dbReference>
<sequence>MPLVIDFHDETNQLSETDFQPLEALLQTAAEYEKLEHDAEISVTFVTNATIQALNRDYRQYDRVTDVLSFAMEELGEGEIEILGIEEPRMLGDIVISLPKAEEQAIEYGHSLQRELGFLALHGFLHLLGYDHMTEEEEAIMFTKQKEILSIYGLER</sequence>
<organism evidence="10 11">
    <name type="scientific">Bacillus chungangensis</name>
    <dbReference type="NCBI Taxonomy" id="587633"/>
    <lineage>
        <taxon>Bacteria</taxon>
        <taxon>Bacillati</taxon>
        <taxon>Bacillota</taxon>
        <taxon>Bacilli</taxon>
        <taxon>Bacillales</taxon>
        <taxon>Bacillaceae</taxon>
        <taxon>Bacillus</taxon>
    </lineage>
</organism>
<dbReference type="InterPro" id="IPR020549">
    <property type="entry name" value="YbeY_CS"/>
</dbReference>
<protein>
    <recommendedName>
        <fullName evidence="9">Endoribonuclease YbeY</fullName>
        <ecNumber evidence="9">3.1.-.-</ecNumber>
    </recommendedName>
</protein>
<dbReference type="InterPro" id="IPR002036">
    <property type="entry name" value="YbeY"/>
</dbReference>
<comment type="subcellular location">
    <subcellularLocation>
        <location evidence="9">Cytoplasm</location>
    </subcellularLocation>
</comment>
<dbReference type="NCBIfam" id="TIGR00043">
    <property type="entry name" value="rRNA maturation RNase YbeY"/>
    <property type="match status" value="1"/>
</dbReference>
<dbReference type="RefSeq" id="WP_307225451.1">
    <property type="nucleotide sequence ID" value="NZ_JAUSTT010000001.1"/>
</dbReference>